<keyword evidence="4" id="KW-0547">Nucleotide-binding</keyword>
<dbReference type="AlphaFoldDB" id="A0AAW9HLC7"/>
<evidence type="ECO:0000256" key="1">
    <source>
        <dbReference type="ARBA" id="ARBA00003618"/>
    </source>
</evidence>
<dbReference type="InterPro" id="IPR003395">
    <property type="entry name" value="RecF/RecN/SMC_N"/>
</dbReference>
<dbReference type="SUPFAM" id="SSF52540">
    <property type="entry name" value="P-loop containing nucleoside triphosphate hydrolases"/>
    <property type="match status" value="1"/>
</dbReference>
<proteinExistence type="inferred from homology"/>
<evidence type="ECO:0000313" key="14">
    <source>
        <dbReference type="Proteomes" id="UP001281731"/>
    </source>
</evidence>
<name>A0AAW9HLC7_9ACTO</name>
<dbReference type="GO" id="GO:0006310">
    <property type="term" value="P:DNA recombination"/>
    <property type="evidence" value="ECO:0007669"/>
    <property type="project" value="InterPro"/>
</dbReference>
<evidence type="ECO:0000256" key="4">
    <source>
        <dbReference type="ARBA" id="ARBA00022741"/>
    </source>
</evidence>
<gene>
    <name evidence="12" type="primary">recN</name>
    <name evidence="12" type="ORF">R6G80_01780</name>
    <name evidence="11" type="ORF">R6G86_05175</name>
</gene>
<dbReference type="Proteomes" id="UP001275049">
    <property type="component" value="Unassembled WGS sequence"/>
</dbReference>
<dbReference type="Proteomes" id="UP001281731">
    <property type="component" value="Unassembled WGS sequence"/>
</dbReference>
<keyword evidence="6" id="KW-0067">ATP-binding</keyword>
<comment type="caution">
    <text evidence="12">The sequence shown here is derived from an EMBL/GenBank/DDBJ whole genome shotgun (WGS) entry which is preliminary data.</text>
</comment>
<sequence>MIESVSIKNLGVIEEAEVNFAGGLTAITGETGAGKTMAVTSLLLLLGAKADPSRVRMGSQVAEIEGNFLIPDNAPILERIREAGGHYDIENGYANVIIARTVPVQGRSRAYVGGRSVPTAVLKDIAQSFVTVHGQSDQIRLTGSAQQRSALDAFGGKPITDAKKLWTKTWKTYTQAVEKLEDYRRTLKNSAQRRLAYEALLAKVDEVAPYAGEEEELKNRAMEIENSTELFESFSRAVGLLAGNDMVDSPSTMTLAQATDCLRDVEKILEGTNAGHDATTLVSRLDTCIAEIDDIVSDISQRAGLIEADPEELSRIYERRQELAGLRKELGMGIPEILEAADVARAGLDELGDPESHLREYEKAVEEAQTQMNNAGKALCEARLLAGRDLSHAVNAELPSLSLPHARFIVEVKKSEPSANGMDSVDFLLATHAGAPIKPLGESASGGELSRVMLAIEVSLATRLSEDGHTFLFDEIDAGVGGSAATAIGQRLAQLAQRTQVIVVTHLAQVAVFARKQDIVEKETVNNIACTQLRTVEGDQRLEELARMLSGSVTDAAITHAAELLSQADMAIYKV</sequence>
<evidence type="ECO:0000256" key="2">
    <source>
        <dbReference type="ARBA" id="ARBA00009441"/>
    </source>
</evidence>
<dbReference type="RefSeq" id="WP_102166008.1">
    <property type="nucleotide sequence ID" value="NZ_CAMYCL010000022.1"/>
</dbReference>
<evidence type="ECO:0000256" key="6">
    <source>
        <dbReference type="ARBA" id="ARBA00022840"/>
    </source>
</evidence>
<dbReference type="InterPro" id="IPR004604">
    <property type="entry name" value="DNA_recomb/repair_RecN"/>
</dbReference>
<evidence type="ECO:0000313" key="13">
    <source>
        <dbReference type="Proteomes" id="UP001275049"/>
    </source>
</evidence>
<keyword evidence="7 9" id="KW-0234">DNA repair</keyword>
<comment type="function">
    <text evidence="1 9">May be involved in recombinational repair of damaged DNA.</text>
</comment>
<evidence type="ECO:0000313" key="11">
    <source>
        <dbReference type="EMBL" id="MDY5133134.1"/>
    </source>
</evidence>
<evidence type="ECO:0000259" key="10">
    <source>
        <dbReference type="Pfam" id="PF02463"/>
    </source>
</evidence>
<evidence type="ECO:0000256" key="3">
    <source>
        <dbReference type="ARBA" id="ARBA00021315"/>
    </source>
</evidence>
<evidence type="ECO:0000313" key="12">
    <source>
        <dbReference type="EMBL" id="MDY5154456.1"/>
    </source>
</evidence>
<dbReference type="GO" id="GO:0043590">
    <property type="term" value="C:bacterial nucleoid"/>
    <property type="evidence" value="ECO:0007669"/>
    <property type="project" value="TreeGrafter"/>
</dbReference>
<dbReference type="CDD" id="cd03241">
    <property type="entry name" value="ABC_RecN"/>
    <property type="match status" value="1"/>
</dbReference>
<dbReference type="EMBL" id="JAWNGA010000007">
    <property type="protein sequence ID" value="MDY5133134.1"/>
    <property type="molecule type" value="Genomic_DNA"/>
</dbReference>
<evidence type="ECO:0000256" key="5">
    <source>
        <dbReference type="ARBA" id="ARBA00022763"/>
    </source>
</evidence>
<dbReference type="GO" id="GO:0009432">
    <property type="term" value="P:SOS response"/>
    <property type="evidence" value="ECO:0007669"/>
    <property type="project" value="TreeGrafter"/>
</dbReference>
<keyword evidence="13" id="KW-1185">Reference proteome</keyword>
<dbReference type="GO" id="GO:0006281">
    <property type="term" value="P:DNA repair"/>
    <property type="evidence" value="ECO:0007669"/>
    <property type="project" value="UniProtKB-KW"/>
</dbReference>
<feature type="domain" description="RecF/RecN/SMC N-terminal" evidence="10">
    <location>
        <begin position="2"/>
        <end position="517"/>
    </location>
</feature>
<accession>A0AAW9HLC7</accession>
<evidence type="ECO:0000256" key="7">
    <source>
        <dbReference type="ARBA" id="ARBA00023204"/>
    </source>
</evidence>
<evidence type="ECO:0000256" key="8">
    <source>
        <dbReference type="ARBA" id="ARBA00033408"/>
    </source>
</evidence>
<dbReference type="Gene3D" id="3.40.50.300">
    <property type="entry name" value="P-loop containing nucleotide triphosphate hydrolases"/>
    <property type="match status" value="2"/>
</dbReference>
<keyword evidence="5 9" id="KW-0227">DNA damage</keyword>
<dbReference type="PANTHER" id="PTHR11059:SF0">
    <property type="entry name" value="DNA REPAIR PROTEIN RECN"/>
    <property type="match status" value="1"/>
</dbReference>
<dbReference type="GO" id="GO:0005524">
    <property type="term" value="F:ATP binding"/>
    <property type="evidence" value="ECO:0007669"/>
    <property type="project" value="UniProtKB-KW"/>
</dbReference>
<dbReference type="Pfam" id="PF02463">
    <property type="entry name" value="SMC_N"/>
    <property type="match status" value="1"/>
</dbReference>
<dbReference type="NCBIfam" id="TIGR00634">
    <property type="entry name" value="recN"/>
    <property type="match status" value="1"/>
</dbReference>
<dbReference type="InterPro" id="IPR027417">
    <property type="entry name" value="P-loop_NTPase"/>
</dbReference>
<dbReference type="EMBL" id="JAWNGC010000002">
    <property type="protein sequence ID" value="MDY5154456.1"/>
    <property type="molecule type" value="Genomic_DNA"/>
</dbReference>
<evidence type="ECO:0000256" key="9">
    <source>
        <dbReference type="PIRNR" id="PIRNR003128"/>
    </source>
</evidence>
<comment type="similarity">
    <text evidence="2 9">Belongs to the RecN family.</text>
</comment>
<protein>
    <recommendedName>
        <fullName evidence="3 9">DNA repair protein RecN</fullName>
    </recommendedName>
    <alternativeName>
        <fullName evidence="8 9">Recombination protein N</fullName>
    </alternativeName>
</protein>
<dbReference type="PIRSF" id="PIRSF003128">
    <property type="entry name" value="RecN"/>
    <property type="match status" value="1"/>
</dbReference>
<reference evidence="12 13" key="1">
    <citation type="submission" date="2023-10" db="EMBL/GenBank/DDBJ databases">
        <title>Whole Genome based description of the genera Actinobaculum and Actinotignum reveals a complex phylogenetic relationship within the species included in the genus Actinotignum.</title>
        <authorList>
            <person name="Jensen C.S."/>
            <person name="Dargis R."/>
            <person name="Kemp M."/>
            <person name="Christensen J.J."/>
        </authorList>
    </citation>
    <scope>NUCLEOTIDE SEQUENCE</scope>
    <source>
        <strain evidence="12">SLA_B511</strain>
        <strain evidence="11 13">SLA_B974</strain>
    </source>
</reference>
<dbReference type="PANTHER" id="PTHR11059">
    <property type="entry name" value="DNA REPAIR PROTEIN RECN"/>
    <property type="match status" value="1"/>
</dbReference>
<organism evidence="12 14">
    <name type="scientific">Actinotignum urinale</name>
    <dbReference type="NCBI Taxonomy" id="190146"/>
    <lineage>
        <taxon>Bacteria</taxon>
        <taxon>Bacillati</taxon>
        <taxon>Actinomycetota</taxon>
        <taxon>Actinomycetes</taxon>
        <taxon>Actinomycetales</taxon>
        <taxon>Actinomycetaceae</taxon>
        <taxon>Actinotignum</taxon>
    </lineage>
</organism>